<dbReference type="Proteomes" id="UP001168528">
    <property type="component" value="Unassembled WGS sequence"/>
</dbReference>
<evidence type="ECO:0000313" key="1">
    <source>
        <dbReference type="EMBL" id="MDO1451070.1"/>
    </source>
</evidence>
<comment type="caution">
    <text evidence="1">The sequence shown here is derived from an EMBL/GenBank/DDBJ whole genome shotgun (WGS) entry which is preliminary data.</text>
</comment>
<protein>
    <submittedName>
        <fullName evidence="1">Uncharacterized protein</fullName>
    </submittedName>
</protein>
<reference evidence="1" key="1">
    <citation type="submission" date="2023-07" db="EMBL/GenBank/DDBJ databases">
        <title>The genome sequence of Rhodocytophaga aerolata KACC 12507.</title>
        <authorList>
            <person name="Zhang X."/>
        </authorList>
    </citation>
    <scope>NUCLEOTIDE SEQUENCE</scope>
    <source>
        <strain evidence="1">KACC 12507</strain>
    </source>
</reference>
<proteinExistence type="predicted"/>
<sequence>MFACQILAGEFETKRLQRDLIMIEITTDGKLIWATFDNELYCSDDDSLEEYSKRFI</sequence>
<name>A0ABT8RG28_9BACT</name>
<dbReference type="RefSeq" id="WP_302041870.1">
    <property type="nucleotide sequence ID" value="NZ_JAUKPO010000042.1"/>
</dbReference>
<dbReference type="EMBL" id="JAUKPO010000042">
    <property type="protein sequence ID" value="MDO1451070.1"/>
    <property type="molecule type" value="Genomic_DNA"/>
</dbReference>
<evidence type="ECO:0000313" key="2">
    <source>
        <dbReference type="Proteomes" id="UP001168528"/>
    </source>
</evidence>
<gene>
    <name evidence="1" type="ORF">Q0590_32650</name>
</gene>
<organism evidence="1 2">
    <name type="scientific">Rhodocytophaga aerolata</name>
    <dbReference type="NCBI Taxonomy" id="455078"/>
    <lineage>
        <taxon>Bacteria</taxon>
        <taxon>Pseudomonadati</taxon>
        <taxon>Bacteroidota</taxon>
        <taxon>Cytophagia</taxon>
        <taxon>Cytophagales</taxon>
        <taxon>Rhodocytophagaceae</taxon>
        <taxon>Rhodocytophaga</taxon>
    </lineage>
</organism>
<accession>A0ABT8RG28</accession>
<keyword evidence="2" id="KW-1185">Reference proteome</keyword>